<name>A0A0P9D973_9CHLR</name>
<keyword evidence="2" id="KW-1185">Reference proteome</keyword>
<evidence type="ECO:0000313" key="1">
    <source>
        <dbReference type="EMBL" id="KPV49057.1"/>
    </source>
</evidence>
<dbReference type="AlphaFoldDB" id="A0A0P9D973"/>
<dbReference type="Proteomes" id="UP000050509">
    <property type="component" value="Unassembled WGS sequence"/>
</dbReference>
<gene>
    <name evidence="1" type="ORF">SE17_34755</name>
</gene>
<protein>
    <submittedName>
        <fullName evidence="1">Uncharacterized protein</fullName>
    </submittedName>
</protein>
<organism evidence="1 2">
    <name type="scientific">Kouleothrix aurantiaca</name>
    <dbReference type="NCBI Taxonomy" id="186479"/>
    <lineage>
        <taxon>Bacteria</taxon>
        <taxon>Bacillati</taxon>
        <taxon>Chloroflexota</taxon>
        <taxon>Chloroflexia</taxon>
        <taxon>Chloroflexales</taxon>
        <taxon>Roseiflexineae</taxon>
        <taxon>Roseiflexaceae</taxon>
        <taxon>Kouleothrix</taxon>
    </lineage>
</organism>
<dbReference type="EMBL" id="LJCR01002228">
    <property type="protein sequence ID" value="KPV49057.1"/>
    <property type="molecule type" value="Genomic_DNA"/>
</dbReference>
<accession>A0A0P9D973</accession>
<proteinExistence type="predicted"/>
<comment type="caution">
    <text evidence="1">The sequence shown here is derived from an EMBL/GenBank/DDBJ whole genome shotgun (WGS) entry which is preliminary data.</text>
</comment>
<reference evidence="1 2" key="1">
    <citation type="submission" date="2015-09" db="EMBL/GenBank/DDBJ databases">
        <title>Draft genome sequence of Kouleothrix aurantiaca JCM 19913.</title>
        <authorList>
            <person name="Hemp J."/>
        </authorList>
    </citation>
    <scope>NUCLEOTIDE SEQUENCE [LARGE SCALE GENOMIC DNA]</scope>
    <source>
        <strain evidence="1 2">COM-B</strain>
    </source>
</reference>
<evidence type="ECO:0000313" key="2">
    <source>
        <dbReference type="Proteomes" id="UP000050509"/>
    </source>
</evidence>
<sequence length="137" mass="15027">MHPDPLFSALVATAFAGSMSARITVQIGGVFIHGALISEKTYFTGIRDQLAYEGTHGATLVANLFQNSLEAGAFDQTTEEQQMNAPMFFLQDAITYAADQPALWLGWWRGRVDAVTGWSWEKPQKLVVEDADATSNE</sequence>